<protein>
    <submittedName>
        <fullName evidence="2 4">Heterokaryon incompatibility</fullName>
    </submittedName>
</protein>
<reference evidence="2 4" key="1">
    <citation type="journal article" date="2020" name="Stud. Mycol.">
        <title>101 Dothideomycetes genomes: a test case for predicting lifestyles and emergence of pathogens.</title>
        <authorList>
            <person name="Haridas S."/>
            <person name="Albert R."/>
            <person name="Binder M."/>
            <person name="Bloem J."/>
            <person name="Labutti K."/>
            <person name="Salamov A."/>
            <person name="Andreopoulos B."/>
            <person name="Baker S."/>
            <person name="Barry K."/>
            <person name="Bills G."/>
            <person name="Bluhm B."/>
            <person name="Cannon C."/>
            <person name="Castanera R."/>
            <person name="Culley D."/>
            <person name="Daum C."/>
            <person name="Ezra D."/>
            <person name="Gonzalez J."/>
            <person name="Henrissat B."/>
            <person name="Kuo A."/>
            <person name="Liang C."/>
            <person name="Lipzen A."/>
            <person name="Lutzoni F."/>
            <person name="Magnuson J."/>
            <person name="Mondo S."/>
            <person name="Nolan M."/>
            <person name="Ohm R."/>
            <person name="Pangilinan J."/>
            <person name="Park H.-J."/>
            <person name="Ramirez L."/>
            <person name="Alfaro M."/>
            <person name="Sun H."/>
            <person name="Tritt A."/>
            <person name="Yoshinaga Y."/>
            <person name="Zwiers L.-H."/>
            <person name="Turgeon B."/>
            <person name="Goodwin S."/>
            <person name="Spatafora J."/>
            <person name="Crous P."/>
            <person name="Grigoriev I."/>
        </authorList>
    </citation>
    <scope>NUCLEOTIDE SEQUENCE</scope>
    <source>
        <strain evidence="2 4">CBS 304.34</strain>
    </source>
</reference>
<keyword evidence="3" id="KW-1185">Reference proteome</keyword>
<dbReference type="Pfam" id="PF06985">
    <property type="entry name" value="HET"/>
    <property type="match status" value="1"/>
</dbReference>
<dbReference type="OrthoDB" id="3553147at2759"/>
<reference evidence="4" key="3">
    <citation type="submission" date="2025-04" db="UniProtKB">
        <authorList>
            <consortium name="RefSeq"/>
        </authorList>
    </citation>
    <scope>IDENTIFICATION</scope>
    <source>
        <strain evidence="4">CBS 304.34</strain>
    </source>
</reference>
<dbReference type="InterPro" id="IPR052895">
    <property type="entry name" value="HetReg/Transcr_Mod"/>
</dbReference>
<feature type="non-terminal residue" evidence="2">
    <location>
        <position position="168"/>
    </location>
</feature>
<accession>A0A6A6Z7H6</accession>
<evidence type="ECO:0000313" key="4">
    <source>
        <dbReference type="RefSeq" id="XP_033583597.1"/>
    </source>
</evidence>
<dbReference type="AlphaFoldDB" id="A0A6A6Z7H6"/>
<dbReference type="Proteomes" id="UP000504636">
    <property type="component" value="Unplaced"/>
</dbReference>
<dbReference type="GeneID" id="54455957"/>
<reference evidence="4" key="2">
    <citation type="submission" date="2020-04" db="EMBL/GenBank/DDBJ databases">
        <authorList>
            <consortium name="NCBI Genome Project"/>
        </authorList>
    </citation>
    <scope>NUCLEOTIDE SEQUENCE</scope>
    <source>
        <strain evidence="4">CBS 304.34</strain>
    </source>
</reference>
<name>A0A6A6Z7H6_9PEZI</name>
<organism evidence="2">
    <name type="scientific">Mytilinidion resinicola</name>
    <dbReference type="NCBI Taxonomy" id="574789"/>
    <lineage>
        <taxon>Eukaryota</taxon>
        <taxon>Fungi</taxon>
        <taxon>Dikarya</taxon>
        <taxon>Ascomycota</taxon>
        <taxon>Pezizomycotina</taxon>
        <taxon>Dothideomycetes</taxon>
        <taxon>Pleosporomycetidae</taxon>
        <taxon>Mytilinidiales</taxon>
        <taxon>Mytilinidiaceae</taxon>
        <taxon>Mytilinidion</taxon>
    </lineage>
</organism>
<proteinExistence type="predicted"/>
<dbReference type="EMBL" id="MU003693">
    <property type="protein sequence ID" value="KAF2816633.1"/>
    <property type="molecule type" value="Genomic_DNA"/>
</dbReference>
<evidence type="ECO:0000259" key="1">
    <source>
        <dbReference type="Pfam" id="PF06985"/>
    </source>
</evidence>
<dbReference type="PANTHER" id="PTHR24148:SF73">
    <property type="entry name" value="HET DOMAIN PROTEIN (AFU_ORTHOLOGUE AFUA_8G01020)"/>
    <property type="match status" value="1"/>
</dbReference>
<evidence type="ECO:0000313" key="2">
    <source>
        <dbReference type="EMBL" id="KAF2816633.1"/>
    </source>
</evidence>
<sequence>MIACEDVVASFVDAQRPSYYALSYVWGNPKDLLPITFNGSTFMITRNLWHALRQLRADKTVEKSYLWIDAICIDQTDNQERNHQVSAMGQLYSSAAEVIVWLGEGSEHGYYIMEFLCRFEEAGPKKMARSDVKRFMGSTSPSGSQAIQTLLNVQYWKRIWIIQEIVLA</sequence>
<feature type="domain" description="Heterokaryon incompatibility" evidence="1">
    <location>
        <begin position="19"/>
        <end position="164"/>
    </location>
</feature>
<evidence type="ECO:0000313" key="3">
    <source>
        <dbReference type="Proteomes" id="UP000504636"/>
    </source>
</evidence>
<gene>
    <name evidence="2 4" type="ORF">BDZ99DRAFT_377405</name>
</gene>
<dbReference type="RefSeq" id="XP_033583597.1">
    <property type="nucleotide sequence ID" value="XM_033715064.1"/>
</dbReference>
<dbReference type="PANTHER" id="PTHR24148">
    <property type="entry name" value="ANKYRIN REPEAT DOMAIN-CONTAINING PROTEIN 39 HOMOLOG-RELATED"/>
    <property type="match status" value="1"/>
</dbReference>
<dbReference type="InterPro" id="IPR010730">
    <property type="entry name" value="HET"/>
</dbReference>